<comment type="caution">
    <text evidence="1">The sequence shown here is derived from an EMBL/GenBank/DDBJ whole genome shotgun (WGS) entry which is preliminary data.</text>
</comment>
<proteinExistence type="predicted"/>
<gene>
    <name evidence="1" type="ORF">Fmac_029279</name>
</gene>
<protein>
    <submittedName>
        <fullName evidence="1">Uncharacterized protein</fullName>
    </submittedName>
</protein>
<evidence type="ECO:0000313" key="1">
    <source>
        <dbReference type="EMBL" id="KAL2320310.1"/>
    </source>
</evidence>
<accession>A0ABD1L9W1</accession>
<dbReference type="AlphaFoldDB" id="A0ABD1L9W1"/>
<dbReference type="Proteomes" id="UP001603857">
    <property type="component" value="Unassembled WGS sequence"/>
</dbReference>
<keyword evidence="2" id="KW-1185">Reference proteome</keyword>
<name>A0ABD1L9W1_9FABA</name>
<dbReference type="EMBL" id="JBGMDY010000010">
    <property type="protein sequence ID" value="KAL2320310.1"/>
    <property type="molecule type" value="Genomic_DNA"/>
</dbReference>
<evidence type="ECO:0000313" key="2">
    <source>
        <dbReference type="Proteomes" id="UP001603857"/>
    </source>
</evidence>
<organism evidence="1 2">
    <name type="scientific">Flemingia macrophylla</name>
    <dbReference type="NCBI Taxonomy" id="520843"/>
    <lineage>
        <taxon>Eukaryota</taxon>
        <taxon>Viridiplantae</taxon>
        <taxon>Streptophyta</taxon>
        <taxon>Embryophyta</taxon>
        <taxon>Tracheophyta</taxon>
        <taxon>Spermatophyta</taxon>
        <taxon>Magnoliopsida</taxon>
        <taxon>eudicotyledons</taxon>
        <taxon>Gunneridae</taxon>
        <taxon>Pentapetalae</taxon>
        <taxon>rosids</taxon>
        <taxon>fabids</taxon>
        <taxon>Fabales</taxon>
        <taxon>Fabaceae</taxon>
        <taxon>Papilionoideae</taxon>
        <taxon>50 kb inversion clade</taxon>
        <taxon>NPAAA clade</taxon>
        <taxon>indigoferoid/millettioid clade</taxon>
        <taxon>Phaseoleae</taxon>
        <taxon>Flemingia</taxon>
    </lineage>
</organism>
<sequence>MNPRVKNDPSYNTQLKCSCNLCVFTNNLDRKFTECSLLSWTVKTFEIESL</sequence>
<reference evidence="1 2" key="1">
    <citation type="submission" date="2024-08" db="EMBL/GenBank/DDBJ databases">
        <title>Insights into the chromosomal genome structure of Flemingia macrophylla.</title>
        <authorList>
            <person name="Ding Y."/>
            <person name="Zhao Y."/>
            <person name="Bi W."/>
            <person name="Wu M."/>
            <person name="Zhao G."/>
            <person name="Gong Y."/>
            <person name="Li W."/>
            <person name="Zhang P."/>
        </authorList>
    </citation>
    <scope>NUCLEOTIDE SEQUENCE [LARGE SCALE GENOMIC DNA]</scope>
    <source>
        <strain evidence="1">DYQJB</strain>
        <tissue evidence="1">Leaf</tissue>
    </source>
</reference>